<feature type="transmembrane region" description="Helical" evidence="8">
    <location>
        <begin position="255"/>
        <end position="275"/>
    </location>
</feature>
<dbReference type="GO" id="GO:0019432">
    <property type="term" value="P:triglyceride biosynthetic process"/>
    <property type="evidence" value="ECO:0007669"/>
    <property type="project" value="TreeGrafter"/>
</dbReference>
<evidence type="ECO:0000259" key="10">
    <source>
        <dbReference type="Pfam" id="PF06974"/>
    </source>
</evidence>
<keyword evidence="8" id="KW-0812">Transmembrane</keyword>
<proteinExistence type="inferred from homology"/>
<comment type="pathway">
    <text evidence="1">Glycerolipid metabolism; triacylglycerol biosynthesis.</text>
</comment>
<name>A0AAD5UZC4_9APHY</name>
<keyword evidence="8" id="KW-1133">Transmembrane helix</keyword>
<evidence type="ECO:0000256" key="7">
    <source>
        <dbReference type="ARBA" id="ARBA00048109"/>
    </source>
</evidence>
<accession>A0AAD5UZC4</accession>
<dbReference type="Pfam" id="PF03007">
    <property type="entry name" value="WS_DGAT_cat"/>
    <property type="match status" value="1"/>
</dbReference>
<comment type="catalytic activity">
    <reaction evidence="7">
        <text>an acyl-CoA + a 1,2-diacyl-sn-glycerol = a triacyl-sn-glycerol + CoA</text>
        <dbReference type="Rhea" id="RHEA:10868"/>
        <dbReference type="ChEBI" id="CHEBI:17815"/>
        <dbReference type="ChEBI" id="CHEBI:57287"/>
        <dbReference type="ChEBI" id="CHEBI:58342"/>
        <dbReference type="ChEBI" id="CHEBI:64615"/>
        <dbReference type="EC" id="2.3.1.20"/>
    </reaction>
</comment>
<comment type="caution">
    <text evidence="11">The sequence shown here is derived from an EMBL/GenBank/DDBJ whole genome shotgun (WGS) entry which is preliminary data.</text>
</comment>
<evidence type="ECO:0000313" key="11">
    <source>
        <dbReference type="EMBL" id="KAJ3480635.1"/>
    </source>
</evidence>
<protein>
    <recommendedName>
        <fullName evidence="13">Diacylglycerol O-acyltransferase</fullName>
    </recommendedName>
</protein>
<evidence type="ECO:0000256" key="3">
    <source>
        <dbReference type="ARBA" id="ARBA00022679"/>
    </source>
</evidence>
<keyword evidence="3" id="KW-0808">Transferase</keyword>
<comment type="pathway">
    <text evidence="2">Lipid metabolism.</text>
</comment>
<dbReference type="GO" id="GO:0004144">
    <property type="term" value="F:diacylglycerol O-acyltransferase activity"/>
    <property type="evidence" value="ECO:0007669"/>
    <property type="project" value="UniProtKB-EC"/>
</dbReference>
<comment type="catalytic activity">
    <reaction evidence="6">
        <text>a long chain fatty alcohol + a fatty acyl-CoA = a long-chain alcohol wax ester + CoA</text>
        <dbReference type="Rhea" id="RHEA:38443"/>
        <dbReference type="ChEBI" id="CHEBI:17135"/>
        <dbReference type="ChEBI" id="CHEBI:57287"/>
        <dbReference type="ChEBI" id="CHEBI:77636"/>
        <dbReference type="ChEBI" id="CHEBI:235323"/>
        <dbReference type="EC" id="2.3.1.75"/>
    </reaction>
</comment>
<dbReference type="PANTHER" id="PTHR31650">
    <property type="entry name" value="O-ACYLTRANSFERASE (WSD1-LIKE) FAMILY PROTEIN"/>
    <property type="match status" value="1"/>
</dbReference>
<reference evidence="11" key="1">
    <citation type="submission" date="2022-07" db="EMBL/GenBank/DDBJ databases">
        <title>Genome Sequence of Physisporinus lineatus.</title>
        <authorList>
            <person name="Buettner E."/>
        </authorList>
    </citation>
    <scope>NUCLEOTIDE SEQUENCE</scope>
    <source>
        <strain evidence="11">VT162</strain>
    </source>
</reference>
<comment type="similarity">
    <text evidence="5">In the N-terminal section; belongs to the long-chain O-acyltransferase family.</text>
</comment>
<gene>
    <name evidence="11" type="ORF">NLI96_g8204</name>
</gene>
<evidence type="ECO:0000256" key="4">
    <source>
        <dbReference type="ARBA" id="ARBA00023315"/>
    </source>
</evidence>
<feature type="domain" description="O-acyltransferase WSD1 C-terminal" evidence="10">
    <location>
        <begin position="477"/>
        <end position="577"/>
    </location>
</feature>
<evidence type="ECO:0000256" key="6">
    <source>
        <dbReference type="ARBA" id="ARBA00047604"/>
    </source>
</evidence>
<evidence type="ECO:0000259" key="9">
    <source>
        <dbReference type="Pfam" id="PF03007"/>
    </source>
</evidence>
<evidence type="ECO:0000256" key="1">
    <source>
        <dbReference type="ARBA" id="ARBA00004771"/>
    </source>
</evidence>
<evidence type="ECO:0008006" key="13">
    <source>
        <dbReference type="Google" id="ProtNLM"/>
    </source>
</evidence>
<dbReference type="InterPro" id="IPR004255">
    <property type="entry name" value="O-acyltransferase_WSD1_N"/>
</dbReference>
<keyword evidence="8" id="KW-0472">Membrane</keyword>
<evidence type="ECO:0000256" key="8">
    <source>
        <dbReference type="SAM" id="Phobius"/>
    </source>
</evidence>
<dbReference type="GO" id="GO:0047196">
    <property type="term" value="F:long-chain-alcohol O-fatty-acyltransferase activity"/>
    <property type="evidence" value="ECO:0007669"/>
    <property type="project" value="UniProtKB-EC"/>
</dbReference>
<evidence type="ECO:0000256" key="5">
    <source>
        <dbReference type="ARBA" id="ARBA00024360"/>
    </source>
</evidence>
<dbReference type="PANTHER" id="PTHR31650:SF1">
    <property type="entry name" value="WAX ESTER SYNTHASE_DIACYLGLYCEROL ACYLTRANSFERASE 4-RELATED"/>
    <property type="match status" value="1"/>
</dbReference>
<evidence type="ECO:0000256" key="2">
    <source>
        <dbReference type="ARBA" id="ARBA00005189"/>
    </source>
</evidence>
<keyword evidence="12" id="KW-1185">Reference proteome</keyword>
<keyword evidence="4" id="KW-0012">Acyltransferase</keyword>
<sequence length="592" mass="66735">MPSITNRARTPPYDLHGNGIPLEESAVEQKLQLSLSDQERIGGLTGWVARKLLSAGDWIEREVEERRQTIGGIDNMWLLLTDATEFNPATRRLEKKFPRYRQRLTSVGRKFHGARFEDDPRYNVENHVLCTTLPEPAGKRELDDLMGKFIAQDWDLGKPLWEMILVENYHDEDGAECAIITRGHHTLADGQGFVISQLYMTSYHQDLVKMMTASAHHVKAAKQGRLQPSKVHPWLRPLDRFTDPSHVMISPLIQLFLLSLFWSVYAFSVGFSFFLSTYQAVVQAGLFLVTCWRVDMLTTPQPGPRVTEREFSSSRTVRMEDIKLCQRAFSGTYPGSAVKEMKAGGRSKVGHVTLNDLICSVMADVLGEERRYMPLDGTGWGRVKRMLKRYLPSPIGFFIPISVRTPGDWSMRNLSTGSIVYLDPAPPRDISPSSLHAHIHRCRSALSLLKHSIWPRVLFHLTQFTGHAPFFWPIPFAMVKVSGNVVREWIFLPLVRFALQSFPVILTNVPGPAQRPIELEGVEVIGWTALPPQGGKGTLGMGIISYAGGLCISVAADRVDGSEGVARRICERFEERFAVYVECAKDILDHQD</sequence>
<evidence type="ECO:0000313" key="12">
    <source>
        <dbReference type="Proteomes" id="UP001212997"/>
    </source>
</evidence>
<dbReference type="EMBL" id="JANAWD010000364">
    <property type="protein sequence ID" value="KAJ3480635.1"/>
    <property type="molecule type" value="Genomic_DNA"/>
</dbReference>
<dbReference type="Proteomes" id="UP001212997">
    <property type="component" value="Unassembled WGS sequence"/>
</dbReference>
<organism evidence="11 12">
    <name type="scientific">Meripilus lineatus</name>
    <dbReference type="NCBI Taxonomy" id="2056292"/>
    <lineage>
        <taxon>Eukaryota</taxon>
        <taxon>Fungi</taxon>
        <taxon>Dikarya</taxon>
        <taxon>Basidiomycota</taxon>
        <taxon>Agaricomycotina</taxon>
        <taxon>Agaricomycetes</taxon>
        <taxon>Polyporales</taxon>
        <taxon>Meripilaceae</taxon>
        <taxon>Meripilus</taxon>
    </lineage>
</organism>
<dbReference type="AlphaFoldDB" id="A0AAD5UZC4"/>
<dbReference type="Pfam" id="PF06974">
    <property type="entry name" value="WS_DGAT_C"/>
    <property type="match status" value="1"/>
</dbReference>
<dbReference type="InterPro" id="IPR045034">
    <property type="entry name" value="O-acyltransferase_WSD1-like"/>
</dbReference>
<dbReference type="InterPro" id="IPR009721">
    <property type="entry name" value="O-acyltransferase_WSD1_C"/>
</dbReference>
<dbReference type="GO" id="GO:0005886">
    <property type="term" value="C:plasma membrane"/>
    <property type="evidence" value="ECO:0007669"/>
    <property type="project" value="TreeGrafter"/>
</dbReference>
<feature type="domain" description="O-acyltransferase WSD1-like N-terminal" evidence="9">
    <location>
        <begin position="84"/>
        <end position="192"/>
    </location>
</feature>